<evidence type="ECO:0000313" key="6">
    <source>
        <dbReference type="EMBL" id="OZI37823.1"/>
    </source>
</evidence>
<dbReference type="PANTHER" id="PTHR47506">
    <property type="entry name" value="TRANSCRIPTIONAL REGULATORY PROTEIN"/>
    <property type="match status" value="1"/>
</dbReference>
<feature type="domain" description="HTH tetR-type" evidence="5">
    <location>
        <begin position="17"/>
        <end position="77"/>
    </location>
</feature>
<evidence type="ECO:0000256" key="3">
    <source>
        <dbReference type="ARBA" id="ARBA00023163"/>
    </source>
</evidence>
<dbReference type="SUPFAM" id="SSF48498">
    <property type="entry name" value="Tetracyclin repressor-like, C-terminal domain"/>
    <property type="match status" value="1"/>
</dbReference>
<dbReference type="EMBL" id="NEVM01000001">
    <property type="protein sequence ID" value="OZI37823.1"/>
    <property type="molecule type" value="Genomic_DNA"/>
</dbReference>
<dbReference type="PROSITE" id="PS50977">
    <property type="entry name" value="HTH_TETR_2"/>
    <property type="match status" value="1"/>
</dbReference>
<dbReference type="InterPro" id="IPR009057">
    <property type="entry name" value="Homeodomain-like_sf"/>
</dbReference>
<evidence type="ECO:0000259" key="5">
    <source>
        <dbReference type="PROSITE" id="PS50977"/>
    </source>
</evidence>
<feature type="DNA-binding region" description="H-T-H motif" evidence="4">
    <location>
        <begin position="40"/>
        <end position="59"/>
    </location>
</feature>
<sequence length="204" mass="22415">MTACPIMNRHNRGRPREFDMDEVLDKAIGVFRTQGYHATSINDLAAATGLAGGSLYKAFRVKDAVFRAAFERYNDIRNGQIKRLLEMDKTGREKIRELISLYVESSHGEKGRQGCLVVGSAVELSTLERSSAKYVEDALARLQKTIETLIRMGQADGSIPQSVEVTAASRFILCLLQGLRVIGKTAPTKRETAAAADLALKILS</sequence>
<dbReference type="Gene3D" id="1.10.357.10">
    <property type="entry name" value="Tetracycline Repressor, domain 2"/>
    <property type="match status" value="1"/>
</dbReference>
<organism evidence="6 7">
    <name type="scientific">Bordetella genomosp. 10</name>
    <dbReference type="NCBI Taxonomy" id="1416804"/>
    <lineage>
        <taxon>Bacteria</taxon>
        <taxon>Pseudomonadati</taxon>
        <taxon>Pseudomonadota</taxon>
        <taxon>Betaproteobacteria</taxon>
        <taxon>Burkholderiales</taxon>
        <taxon>Alcaligenaceae</taxon>
        <taxon>Bordetella</taxon>
    </lineage>
</organism>
<dbReference type="InterPro" id="IPR011075">
    <property type="entry name" value="TetR_C"/>
</dbReference>
<dbReference type="InterPro" id="IPR036271">
    <property type="entry name" value="Tet_transcr_reg_TetR-rel_C_sf"/>
</dbReference>
<proteinExistence type="predicted"/>
<keyword evidence="1" id="KW-0805">Transcription regulation</keyword>
<keyword evidence="7" id="KW-1185">Reference proteome</keyword>
<dbReference type="Pfam" id="PF00440">
    <property type="entry name" value="TetR_N"/>
    <property type="match status" value="1"/>
</dbReference>
<evidence type="ECO:0000256" key="4">
    <source>
        <dbReference type="PROSITE-ProRule" id="PRU00335"/>
    </source>
</evidence>
<protein>
    <submittedName>
        <fullName evidence="6">TetR family transcriptional regulator</fullName>
    </submittedName>
</protein>
<dbReference type="Proteomes" id="UP000216020">
    <property type="component" value="Unassembled WGS sequence"/>
</dbReference>
<gene>
    <name evidence="6" type="ORF">CAL29_05460</name>
</gene>
<dbReference type="PANTHER" id="PTHR47506:SF10">
    <property type="entry name" value="TRANSCRIPTIONAL REGULATORY PROTEIN"/>
    <property type="match status" value="1"/>
</dbReference>
<keyword evidence="2 4" id="KW-0238">DNA-binding</keyword>
<reference evidence="7" key="1">
    <citation type="submission" date="2017-05" db="EMBL/GenBank/DDBJ databases">
        <title>Complete and WGS of Bordetella genogroups.</title>
        <authorList>
            <person name="Spilker T."/>
            <person name="Lipuma J."/>
        </authorList>
    </citation>
    <scope>NUCLEOTIDE SEQUENCE [LARGE SCALE GENOMIC DNA]</scope>
    <source>
        <strain evidence="7">AU16122</strain>
    </source>
</reference>
<evidence type="ECO:0000313" key="7">
    <source>
        <dbReference type="Proteomes" id="UP000216020"/>
    </source>
</evidence>
<dbReference type="OrthoDB" id="270177at2"/>
<name>A0A261SNC9_9BORD</name>
<dbReference type="InterPro" id="IPR001647">
    <property type="entry name" value="HTH_TetR"/>
</dbReference>
<dbReference type="Gene3D" id="1.10.10.60">
    <property type="entry name" value="Homeodomain-like"/>
    <property type="match status" value="1"/>
</dbReference>
<keyword evidence="3" id="KW-0804">Transcription</keyword>
<evidence type="ECO:0000256" key="1">
    <source>
        <dbReference type="ARBA" id="ARBA00023015"/>
    </source>
</evidence>
<evidence type="ECO:0000256" key="2">
    <source>
        <dbReference type="ARBA" id="ARBA00023125"/>
    </source>
</evidence>
<dbReference type="SUPFAM" id="SSF46689">
    <property type="entry name" value="Homeodomain-like"/>
    <property type="match status" value="1"/>
</dbReference>
<dbReference type="AlphaFoldDB" id="A0A261SNC9"/>
<dbReference type="GO" id="GO:0003677">
    <property type="term" value="F:DNA binding"/>
    <property type="evidence" value="ECO:0007669"/>
    <property type="project" value="UniProtKB-UniRule"/>
</dbReference>
<comment type="caution">
    <text evidence="6">The sequence shown here is derived from an EMBL/GenBank/DDBJ whole genome shotgun (WGS) entry which is preliminary data.</text>
</comment>
<accession>A0A261SNC9</accession>
<dbReference type="Pfam" id="PF16925">
    <property type="entry name" value="TetR_C_13"/>
    <property type="match status" value="1"/>
</dbReference>